<dbReference type="AlphaFoldDB" id="A0A2A6CV25"/>
<evidence type="ECO:0000313" key="2">
    <source>
        <dbReference type="Proteomes" id="UP000005239"/>
    </source>
</evidence>
<proteinExistence type="predicted"/>
<sequence length="238" mass="27269">QHSFINIAVIASNFGIQISPRWNSLALNHFNDCKRLPAIDYLKCRSKNVTLLKIPKGHARIPGKISRQDLEKFEKTENANWTFYLLIPEGFNEFFGVTGWDIFRCTHSNSECLVHYCPNNVDRTFCRANVHNLAVTTCLVYSQNEGKARLIKKIAQLISRCSRIAKFDIQNQSDDLEVISDALGAVQVDQFLATVPMYLFDKQSALLIDIIKRHSVQDFALNYIDIDWNSDRTASRIQ</sequence>
<dbReference type="Proteomes" id="UP000005239">
    <property type="component" value="Unassembled WGS sequence"/>
</dbReference>
<reference evidence="1" key="2">
    <citation type="submission" date="2022-06" db="UniProtKB">
        <authorList>
            <consortium name="EnsemblMetazoa"/>
        </authorList>
    </citation>
    <scope>IDENTIFICATION</scope>
    <source>
        <strain evidence="1">PS312</strain>
    </source>
</reference>
<accession>A0A8R1YVE9</accession>
<reference evidence="2" key="1">
    <citation type="journal article" date="2008" name="Nat. Genet.">
        <title>The Pristionchus pacificus genome provides a unique perspective on nematode lifestyle and parasitism.</title>
        <authorList>
            <person name="Dieterich C."/>
            <person name="Clifton S.W."/>
            <person name="Schuster L.N."/>
            <person name="Chinwalla A."/>
            <person name="Delehaunty K."/>
            <person name="Dinkelacker I."/>
            <person name="Fulton L."/>
            <person name="Fulton R."/>
            <person name="Godfrey J."/>
            <person name="Minx P."/>
            <person name="Mitreva M."/>
            <person name="Roeseler W."/>
            <person name="Tian H."/>
            <person name="Witte H."/>
            <person name="Yang S.P."/>
            <person name="Wilson R.K."/>
            <person name="Sommer R.J."/>
        </authorList>
    </citation>
    <scope>NUCLEOTIDE SEQUENCE [LARGE SCALE GENOMIC DNA]</scope>
    <source>
        <strain evidence="2">PS312</strain>
    </source>
</reference>
<protein>
    <submittedName>
        <fullName evidence="1">Uncharacterized protein</fullName>
    </submittedName>
</protein>
<evidence type="ECO:0000313" key="1">
    <source>
        <dbReference type="EnsemblMetazoa" id="PPA36367.1"/>
    </source>
</evidence>
<keyword evidence="2" id="KW-1185">Reference proteome</keyword>
<gene>
    <name evidence="1" type="primary">WBGene00274736</name>
</gene>
<dbReference type="EnsemblMetazoa" id="PPA36367.1">
    <property type="protein sequence ID" value="PPA36367.1"/>
    <property type="gene ID" value="WBGene00274736"/>
</dbReference>
<name>A0A2A6CV25_PRIPA</name>
<organism evidence="1 2">
    <name type="scientific">Pristionchus pacificus</name>
    <name type="common">Parasitic nematode worm</name>
    <dbReference type="NCBI Taxonomy" id="54126"/>
    <lineage>
        <taxon>Eukaryota</taxon>
        <taxon>Metazoa</taxon>
        <taxon>Ecdysozoa</taxon>
        <taxon>Nematoda</taxon>
        <taxon>Chromadorea</taxon>
        <taxon>Rhabditida</taxon>
        <taxon>Rhabditina</taxon>
        <taxon>Diplogasteromorpha</taxon>
        <taxon>Diplogasteroidea</taxon>
        <taxon>Neodiplogasteridae</taxon>
        <taxon>Pristionchus</taxon>
    </lineage>
</organism>
<accession>A0A2A6CV25</accession>